<dbReference type="Gene3D" id="1.10.150.50">
    <property type="entry name" value="Transcription Factor, Ets-1"/>
    <property type="match status" value="1"/>
</dbReference>
<feature type="compositionally biased region" description="Polar residues" evidence="17">
    <location>
        <begin position="1550"/>
        <end position="1572"/>
    </location>
</feature>
<dbReference type="Pfam" id="PF17817">
    <property type="entry name" value="PDZ_5"/>
    <property type="match status" value="1"/>
</dbReference>
<dbReference type="GO" id="GO:0005737">
    <property type="term" value="C:cytoplasm"/>
    <property type="evidence" value="ECO:0007669"/>
    <property type="project" value="TreeGrafter"/>
</dbReference>
<keyword evidence="3" id="KW-0963">Cytoplasm</keyword>
<dbReference type="GO" id="GO:0051015">
    <property type="term" value="F:actin filament binding"/>
    <property type="evidence" value="ECO:0007669"/>
    <property type="project" value="TreeGrafter"/>
</dbReference>
<evidence type="ECO:0000256" key="16">
    <source>
        <dbReference type="SAM" id="Coils"/>
    </source>
</evidence>
<dbReference type="InterPro" id="IPR001660">
    <property type="entry name" value="SAM"/>
</dbReference>
<feature type="region of interest" description="Disordered" evidence="17">
    <location>
        <begin position="260"/>
        <end position="307"/>
    </location>
</feature>
<keyword evidence="9" id="KW-0009">Actin-binding</keyword>
<feature type="coiled-coil region" evidence="16">
    <location>
        <begin position="1751"/>
        <end position="1796"/>
    </location>
</feature>
<feature type="compositionally biased region" description="Polar residues" evidence="17">
    <location>
        <begin position="1579"/>
        <end position="1596"/>
    </location>
</feature>
<feature type="compositionally biased region" description="Low complexity" evidence="17">
    <location>
        <begin position="569"/>
        <end position="584"/>
    </location>
</feature>
<evidence type="ECO:0000256" key="7">
    <source>
        <dbReference type="ARBA" id="ARBA00023018"/>
    </source>
</evidence>
<protein>
    <recommendedName>
        <fullName evidence="12">Neurabin-1</fullName>
    </recommendedName>
    <alternativeName>
        <fullName evidence="14">Neurabin-I</fullName>
    </alternativeName>
    <alternativeName>
        <fullName evidence="13">Neural tissue-specific F-actin-binding protein I</fullName>
    </alternativeName>
    <alternativeName>
        <fullName evidence="15">Protein phosphatase 1 regulatory subunit 9A</fullName>
    </alternativeName>
</protein>
<feature type="compositionally biased region" description="Polar residues" evidence="17">
    <location>
        <begin position="291"/>
        <end position="307"/>
    </location>
</feature>
<evidence type="ECO:0000256" key="12">
    <source>
        <dbReference type="ARBA" id="ARBA00067399"/>
    </source>
</evidence>
<dbReference type="PANTHER" id="PTHR16154:SF6">
    <property type="entry name" value="SPINOPHILIN, ISOFORM J"/>
    <property type="match status" value="1"/>
</dbReference>
<evidence type="ECO:0000256" key="2">
    <source>
        <dbReference type="ARBA" id="ARBA00022473"/>
    </source>
</evidence>
<evidence type="ECO:0000256" key="15">
    <source>
        <dbReference type="ARBA" id="ARBA00082439"/>
    </source>
</evidence>
<feature type="region of interest" description="Disordered" evidence="17">
    <location>
        <begin position="1350"/>
        <end position="1372"/>
    </location>
</feature>
<dbReference type="GO" id="GO:0031175">
    <property type="term" value="P:neuron projection development"/>
    <property type="evidence" value="ECO:0007669"/>
    <property type="project" value="TreeGrafter"/>
</dbReference>
<feature type="compositionally biased region" description="Polar residues" evidence="17">
    <location>
        <begin position="949"/>
        <end position="977"/>
    </location>
</feature>
<evidence type="ECO:0000259" key="18">
    <source>
        <dbReference type="PROSITE" id="PS50105"/>
    </source>
</evidence>
<feature type="compositionally biased region" description="Polar residues" evidence="17">
    <location>
        <begin position="1007"/>
        <end position="1030"/>
    </location>
</feature>
<organism evidence="20">
    <name type="scientific">Cacopsylla melanoneura</name>
    <dbReference type="NCBI Taxonomy" id="428564"/>
    <lineage>
        <taxon>Eukaryota</taxon>
        <taxon>Metazoa</taxon>
        <taxon>Ecdysozoa</taxon>
        <taxon>Arthropoda</taxon>
        <taxon>Hexapoda</taxon>
        <taxon>Insecta</taxon>
        <taxon>Pterygota</taxon>
        <taxon>Neoptera</taxon>
        <taxon>Paraneoptera</taxon>
        <taxon>Hemiptera</taxon>
        <taxon>Sternorrhyncha</taxon>
        <taxon>Psylloidea</taxon>
        <taxon>Psyllidae</taxon>
        <taxon>Psyllinae</taxon>
        <taxon>Cacopsylla</taxon>
    </lineage>
</organism>
<evidence type="ECO:0000256" key="13">
    <source>
        <dbReference type="ARBA" id="ARBA00076637"/>
    </source>
</evidence>
<dbReference type="Gene3D" id="2.30.42.10">
    <property type="match status" value="1"/>
</dbReference>
<evidence type="ECO:0000313" key="20">
    <source>
        <dbReference type="EMBL" id="CAG6654329.1"/>
    </source>
</evidence>
<keyword evidence="4" id="KW-0597">Phosphoprotein</keyword>
<evidence type="ECO:0000256" key="9">
    <source>
        <dbReference type="ARBA" id="ARBA00023203"/>
    </source>
</evidence>
<evidence type="ECO:0000256" key="6">
    <source>
        <dbReference type="ARBA" id="ARBA00022902"/>
    </source>
</evidence>
<keyword evidence="7" id="KW-0770">Synapse</keyword>
<evidence type="ECO:0000256" key="5">
    <source>
        <dbReference type="ARBA" id="ARBA00022782"/>
    </source>
</evidence>
<feature type="compositionally biased region" description="Basic and acidic residues" evidence="17">
    <location>
        <begin position="263"/>
        <end position="275"/>
    </location>
</feature>
<keyword evidence="8 16" id="KW-0175">Coiled coil</keyword>
<evidence type="ECO:0000256" key="8">
    <source>
        <dbReference type="ARBA" id="ARBA00023054"/>
    </source>
</evidence>
<feature type="region of interest" description="Disordered" evidence="17">
    <location>
        <begin position="1550"/>
        <end position="1620"/>
    </location>
</feature>
<feature type="domain" description="PDZ" evidence="19">
    <location>
        <begin position="158"/>
        <end position="246"/>
    </location>
</feature>
<evidence type="ECO:0000256" key="10">
    <source>
        <dbReference type="ARBA" id="ARBA00023212"/>
    </source>
</evidence>
<feature type="region of interest" description="Disordered" evidence="17">
    <location>
        <begin position="1295"/>
        <end position="1337"/>
    </location>
</feature>
<feature type="compositionally biased region" description="Acidic residues" evidence="17">
    <location>
        <begin position="45"/>
        <end position="54"/>
    </location>
</feature>
<dbReference type="InterPro" id="IPR036034">
    <property type="entry name" value="PDZ_sf"/>
</dbReference>
<feature type="compositionally biased region" description="Low complexity" evidence="17">
    <location>
        <begin position="702"/>
        <end position="716"/>
    </location>
</feature>
<feature type="compositionally biased region" description="Gly residues" evidence="17">
    <location>
        <begin position="621"/>
        <end position="632"/>
    </location>
</feature>
<feature type="compositionally biased region" description="Basic and acidic residues" evidence="17">
    <location>
        <begin position="1247"/>
        <end position="1260"/>
    </location>
</feature>
<evidence type="ECO:0000259" key="19">
    <source>
        <dbReference type="PROSITE" id="PS50106"/>
    </source>
</evidence>
<feature type="compositionally biased region" description="Basic and acidic residues" evidence="17">
    <location>
        <begin position="803"/>
        <end position="820"/>
    </location>
</feature>
<dbReference type="SMART" id="SM00454">
    <property type="entry name" value="SAM"/>
    <property type="match status" value="1"/>
</dbReference>
<dbReference type="GO" id="GO:0030425">
    <property type="term" value="C:dendrite"/>
    <property type="evidence" value="ECO:0007669"/>
    <property type="project" value="TreeGrafter"/>
</dbReference>
<feature type="region of interest" description="Disordered" evidence="17">
    <location>
        <begin position="748"/>
        <end position="870"/>
    </location>
</feature>
<feature type="region of interest" description="Disordered" evidence="17">
    <location>
        <begin position="913"/>
        <end position="977"/>
    </location>
</feature>
<dbReference type="InterPro" id="IPR001478">
    <property type="entry name" value="PDZ"/>
</dbReference>
<dbReference type="InterPro" id="IPR043446">
    <property type="entry name" value="Neurabin-like"/>
</dbReference>
<feature type="compositionally biased region" description="Basic and acidic residues" evidence="17">
    <location>
        <begin position="1154"/>
        <end position="1169"/>
    </location>
</feature>
<dbReference type="CDD" id="cd09512">
    <property type="entry name" value="SAM_Neurabin-like"/>
    <property type="match status" value="1"/>
</dbReference>
<feature type="compositionally biased region" description="Polar residues" evidence="17">
    <location>
        <begin position="1170"/>
        <end position="1183"/>
    </location>
</feature>
<feature type="compositionally biased region" description="Basic and acidic residues" evidence="17">
    <location>
        <begin position="1324"/>
        <end position="1337"/>
    </location>
</feature>
<dbReference type="GO" id="GO:0015629">
    <property type="term" value="C:actin cytoskeleton"/>
    <property type="evidence" value="ECO:0007669"/>
    <property type="project" value="TreeGrafter"/>
</dbReference>
<keyword evidence="2" id="KW-0217">Developmental protein</keyword>
<dbReference type="CDD" id="cd06790">
    <property type="entry name" value="PDZ_neurabin-like"/>
    <property type="match status" value="1"/>
</dbReference>
<evidence type="ECO:0000256" key="4">
    <source>
        <dbReference type="ARBA" id="ARBA00022553"/>
    </source>
</evidence>
<feature type="region of interest" description="Disordered" evidence="17">
    <location>
        <begin position="497"/>
        <end position="718"/>
    </location>
</feature>
<proteinExistence type="predicted"/>
<dbReference type="SUPFAM" id="SSF50156">
    <property type="entry name" value="PDZ domain-like"/>
    <property type="match status" value="1"/>
</dbReference>
<dbReference type="GO" id="GO:0007015">
    <property type="term" value="P:actin filament organization"/>
    <property type="evidence" value="ECO:0007669"/>
    <property type="project" value="TreeGrafter"/>
</dbReference>
<dbReference type="PROSITE" id="PS50105">
    <property type="entry name" value="SAM_DOMAIN"/>
    <property type="match status" value="1"/>
</dbReference>
<keyword evidence="5" id="KW-0221">Differentiation</keyword>
<sequence>MEMEHRITRIYIKHFILAGIISSVGSMDEIDRVSSSRDSVTLQNETEEETEDENTFTEFVPEPRVEIFEEGGIHYYEDGNFWMEVAGLPDREQELAETAGDNIPVKSNTKVKFSVEPIKVYSTFSMNEYDRRNEDVDPVAASAEYELEKRVEKLTLLGVELMKGSEGLGLSIIGMGVGADAGLEKLGIFVKTITEAGAAARDGRIQVNDQIIEVDGKSLVGVTQEYAASVLRNTSGLVRFLIGREKDPVNSEVAQLIRQSLQADREREEQRRRMDGYNSANNSAVGPGPESRQNSLNSSVNESFNSSIHSNADSLKQLLRELEELEESGANKEEYAEKLRQSGLKLREVERSLYAARKEAATYQEMLQQSQGQYTMLEKKYTKAKRLIREFTQREADLLHREEFYQQLLQEKDMEYNSLVKALKDRVIQIEQELVDTQKRAGLPVRLPFDPTSLKLATPTSALASRQTAPPVRPLLESLGAELSDADESFEESLYGQHHMDSNQKSSTVERKMPPPGSQSKDLPHQASEELDSAVPPHELLDSSLSRGKADLAARGRSLPSSVVKKQAGGTASGSMSNSSSGYSLNDSFDTSESGGDENGGGDGSNADTSSTRSGAWPIPNGGGGAKGGGEGLSSSLDSDRRLYGGDYNMETGGGSVHSLQSNPDPWVYQKSVSRPSGPAASLAEQLKQVLAERERRYSGSGPPDTAPPGALAGPASLDSSLNSINLAEEVKAAVNEANARVKRAAVNWPAPGSGQGLASSPSSLSSAARHLSLVSGSPNSSTNTKDASQPPTVPAKQKSGKSTKDAGHPNFRTVEKVGNEVKSNNNAKSHTDGPGSNKNENTLSKSNITSKAAQPKSTNTSSNPPPVIEKYGINPDTLAKVNEVICAISKLNGIKTTTGVVGNKLNEENAIVNSSGNSKSPNTNTNTKTNTNNKINTSTKSWRHVTEHNTVTNSKRTGGSEQNSVANSSESQMNEQMAVQKPIVNLIKEQNVTKNNLATLSKVQNAMRNKPGNDNQLEQKSKRNSVISEETNKEMNELKPMESETSHVARPSDRKESNNQTDSSQTNPGTKVTNVLNPLVKKQPKNSDIKNTNSECKLSNVDLYENNNDKHKNKVNNIDKENKAGDEKGKKKKTKNNSKENKKQAKNVQNAKENNENVEKEKIKDLNDSRNNIKSKSRSLSDMLNRIGKSKSDRNLSKIKSTTSIDNIDLGKSEHHLHLRNNENETVDDTATRTNGNESIRGETSQSRDKTGTDEKEHGGGGNLKKSKSEDLFGGSASNLVKLFNEFKLLKKKKRKRWDVPNESTEQSSGGNQCTRIRRKQSVTRELRKEQDENGRERNIEGKIEEVENGNDECKDTRKNRRTAGKTTDELMEKSTRDLKLVDDIKTKIKNIDNKRMNPGDGKSILDIEKDKAENNTSDIVVKPKETNNEALKETVKETDENSSKDMNRVNKNQLLKERKDYGKSRQSYSTVIEKLVDDESSEEIENDQNKNNTIKRKPNDCVIDYNKPIDDAIDANKPFDCAINEKKPIDSTINDEKSMNKLQRNLKQTNEQPNQVDSAIADNKQNSPSACSIYDSKPTNNFTSNQVKTNMETSNEVEKTKEPTNSSKNPFDDHQDDDGAEFEMVHQEDVVDDLTDEDCGFDSGFHAKLIGQLGHSASSTLTAQDSGDVWSPPNPQDSSPFLTNKKETSYHWQNVPVPEWSKEQVCQWLMALGLEAYIAKFHEAHINGISLLQLESRDFKALGVQGEDKNRLKRKLKDLKVQVEKEKRFVEKEKREKEKLMKKAEKLAEKASKRK</sequence>
<dbReference type="PANTHER" id="PTHR16154">
    <property type="entry name" value="NEURABIN"/>
    <property type="match status" value="1"/>
</dbReference>
<evidence type="ECO:0000256" key="3">
    <source>
        <dbReference type="ARBA" id="ARBA00022490"/>
    </source>
</evidence>
<dbReference type="InterPro" id="IPR040645">
    <property type="entry name" value="Neurabin-1/2_PDZ"/>
</dbReference>
<feature type="compositionally biased region" description="Polar residues" evidence="17">
    <location>
        <begin position="822"/>
        <end position="857"/>
    </location>
</feature>
<comment type="subcellular location">
    <subcellularLocation>
        <location evidence="1">Cytoplasm</location>
        <location evidence="1">Cytoskeleton</location>
    </subcellularLocation>
    <subcellularLocation>
        <location evidence="11">Synapse</location>
    </subcellularLocation>
</comment>
<feature type="compositionally biased region" description="Basic and acidic residues" evidence="17">
    <location>
        <begin position="1423"/>
        <end position="1449"/>
    </location>
</feature>
<dbReference type="GO" id="GO:0019722">
    <property type="term" value="P:calcium-mediated signaling"/>
    <property type="evidence" value="ECO:0007669"/>
    <property type="project" value="TreeGrafter"/>
</dbReference>
<evidence type="ECO:0000256" key="17">
    <source>
        <dbReference type="SAM" id="MobiDB-lite"/>
    </source>
</evidence>
<feature type="compositionally biased region" description="Basic and acidic residues" evidence="17">
    <location>
        <begin position="1118"/>
        <end position="1130"/>
    </location>
</feature>
<evidence type="ECO:0000256" key="14">
    <source>
        <dbReference type="ARBA" id="ARBA00077125"/>
    </source>
</evidence>
<feature type="domain" description="SAM" evidence="18">
    <location>
        <begin position="1702"/>
        <end position="1747"/>
    </location>
</feature>
<dbReference type="SMART" id="SM00228">
    <property type="entry name" value="PDZ"/>
    <property type="match status" value="1"/>
</dbReference>
<dbReference type="EMBL" id="HBUF01177344">
    <property type="protein sequence ID" value="CAG6654329.1"/>
    <property type="molecule type" value="Transcribed_RNA"/>
</dbReference>
<feature type="region of interest" description="Disordered" evidence="17">
    <location>
        <begin position="1007"/>
        <end position="1199"/>
    </location>
</feature>
<keyword evidence="10" id="KW-0206">Cytoskeleton</keyword>
<dbReference type="Pfam" id="PF00595">
    <property type="entry name" value="PDZ"/>
    <property type="match status" value="1"/>
</dbReference>
<feature type="region of interest" description="Disordered" evidence="17">
    <location>
        <begin position="1217"/>
        <end position="1272"/>
    </location>
</feature>
<keyword evidence="6" id="KW-0524">Neurogenesis</keyword>
<feature type="compositionally biased region" description="Low complexity" evidence="17">
    <location>
        <begin position="748"/>
        <end position="776"/>
    </location>
</feature>
<feature type="compositionally biased region" description="Polar residues" evidence="17">
    <location>
        <begin position="1059"/>
        <end position="1077"/>
    </location>
</feature>
<feature type="compositionally biased region" description="Polar residues" evidence="17">
    <location>
        <begin position="777"/>
        <end position="791"/>
    </location>
</feature>
<dbReference type="FunFam" id="2.30.42.10:FF:000010">
    <property type="entry name" value="Neurabin-1 isoform 1"/>
    <property type="match status" value="1"/>
</dbReference>
<dbReference type="GO" id="GO:0014069">
    <property type="term" value="C:postsynaptic density"/>
    <property type="evidence" value="ECO:0007669"/>
    <property type="project" value="TreeGrafter"/>
</dbReference>
<dbReference type="PROSITE" id="PS50106">
    <property type="entry name" value="PDZ"/>
    <property type="match status" value="1"/>
</dbReference>
<accession>A0A8D8RSW5</accession>
<evidence type="ECO:0000256" key="11">
    <source>
        <dbReference type="ARBA" id="ARBA00034103"/>
    </source>
</evidence>
<dbReference type="SUPFAM" id="SSF47769">
    <property type="entry name" value="SAM/Pointed domain"/>
    <property type="match status" value="1"/>
</dbReference>
<reference evidence="20" key="1">
    <citation type="submission" date="2021-05" db="EMBL/GenBank/DDBJ databases">
        <authorList>
            <person name="Alioto T."/>
            <person name="Alioto T."/>
            <person name="Gomez Garrido J."/>
        </authorList>
    </citation>
    <scope>NUCLEOTIDE SEQUENCE</scope>
</reference>
<feature type="compositionally biased region" description="Basic and acidic residues" evidence="17">
    <location>
        <begin position="498"/>
        <end position="513"/>
    </location>
</feature>
<feature type="region of interest" description="Disordered" evidence="17">
    <location>
        <begin position="35"/>
        <end position="54"/>
    </location>
</feature>
<dbReference type="FunFam" id="1.10.150.50:FF:000008">
    <property type="entry name" value="Neurabin-1 isoform 1-like protein"/>
    <property type="match status" value="1"/>
</dbReference>
<feature type="region of interest" description="Disordered" evidence="17">
    <location>
        <begin position="1418"/>
        <end position="1449"/>
    </location>
</feature>
<dbReference type="Pfam" id="PF00536">
    <property type="entry name" value="SAM_1"/>
    <property type="match status" value="1"/>
</dbReference>
<feature type="compositionally biased region" description="Polar residues" evidence="17">
    <location>
        <begin position="1303"/>
        <end position="1316"/>
    </location>
</feature>
<name>A0A8D8RSW5_9HEMI</name>
<evidence type="ECO:0000256" key="1">
    <source>
        <dbReference type="ARBA" id="ARBA00004245"/>
    </source>
</evidence>
<feature type="compositionally biased region" description="Polar residues" evidence="17">
    <location>
        <begin position="1233"/>
        <end position="1246"/>
    </location>
</feature>
<feature type="compositionally biased region" description="Low complexity" evidence="17">
    <location>
        <begin position="914"/>
        <end position="941"/>
    </location>
</feature>
<dbReference type="InterPro" id="IPR013761">
    <property type="entry name" value="SAM/pointed_sf"/>
</dbReference>
<feature type="compositionally biased region" description="Basic and acidic residues" evidence="17">
    <location>
        <begin position="1031"/>
        <end position="1058"/>
    </location>
</feature>